<proteinExistence type="predicted"/>
<evidence type="ECO:0000313" key="1">
    <source>
        <dbReference type="EMBL" id="MBO8467202.1"/>
    </source>
</evidence>
<reference evidence="1" key="2">
    <citation type="journal article" date="2021" name="PeerJ">
        <title>Extensive microbial diversity within the chicken gut microbiome revealed by metagenomics and culture.</title>
        <authorList>
            <person name="Gilroy R."/>
            <person name="Ravi A."/>
            <person name="Getino M."/>
            <person name="Pursley I."/>
            <person name="Horton D.L."/>
            <person name="Alikhan N.F."/>
            <person name="Baker D."/>
            <person name="Gharbi K."/>
            <person name="Hall N."/>
            <person name="Watson M."/>
            <person name="Adriaenssens E.M."/>
            <person name="Foster-Nyarko E."/>
            <person name="Jarju S."/>
            <person name="Secka A."/>
            <person name="Antonio M."/>
            <person name="Oren A."/>
            <person name="Chaudhuri R.R."/>
            <person name="La Ragione R."/>
            <person name="Hildebrand F."/>
            <person name="Pallen M.J."/>
        </authorList>
    </citation>
    <scope>NUCLEOTIDE SEQUENCE</scope>
    <source>
        <strain evidence="1">B1-15692</strain>
    </source>
</reference>
<comment type="caution">
    <text evidence="1">The sequence shown here is derived from an EMBL/GenBank/DDBJ whole genome shotgun (WGS) entry which is preliminary data.</text>
</comment>
<dbReference type="AlphaFoldDB" id="A0A9D9I7I1"/>
<protein>
    <submittedName>
        <fullName evidence="1">Uncharacterized protein</fullName>
    </submittedName>
</protein>
<name>A0A9D9I7I1_9BACT</name>
<evidence type="ECO:0000313" key="2">
    <source>
        <dbReference type="Proteomes" id="UP000823660"/>
    </source>
</evidence>
<organism evidence="1 2">
    <name type="scientific">Candidatus Cryptobacteroides faecipullorum</name>
    <dbReference type="NCBI Taxonomy" id="2840764"/>
    <lineage>
        <taxon>Bacteria</taxon>
        <taxon>Pseudomonadati</taxon>
        <taxon>Bacteroidota</taxon>
        <taxon>Bacteroidia</taxon>
        <taxon>Bacteroidales</taxon>
        <taxon>Candidatus Cryptobacteroides</taxon>
    </lineage>
</organism>
<gene>
    <name evidence="1" type="ORF">IAB99_05495</name>
</gene>
<reference evidence="1" key="1">
    <citation type="submission" date="2020-10" db="EMBL/GenBank/DDBJ databases">
        <authorList>
            <person name="Gilroy R."/>
        </authorList>
    </citation>
    <scope>NUCLEOTIDE SEQUENCE</scope>
    <source>
        <strain evidence="1">B1-15692</strain>
    </source>
</reference>
<sequence>MKCMVNVRKAAMYLHLRGGCAVEVCAVETDSKPPGTRNEQNSTSGAGEEWSYILIIR</sequence>
<dbReference type="EMBL" id="JADIMH010000031">
    <property type="protein sequence ID" value="MBO8467202.1"/>
    <property type="molecule type" value="Genomic_DNA"/>
</dbReference>
<accession>A0A9D9I7I1</accession>
<dbReference type="Proteomes" id="UP000823660">
    <property type="component" value="Unassembled WGS sequence"/>
</dbReference>